<organism evidence="2 3">
    <name type="scientific">Rhodovulum marinum</name>
    <dbReference type="NCBI Taxonomy" id="320662"/>
    <lineage>
        <taxon>Bacteria</taxon>
        <taxon>Pseudomonadati</taxon>
        <taxon>Pseudomonadota</taxon>
        <taxon>Alphaproteobacteria</taxon>
        <taxon>Rhodobacterales</taxon>
        <taxon>Paracoccaceae</taxon>
        <taxon>Rhodovulum</taxon>
    </lineage>
</organism>
<feature type="domain" description="Methyltransferase type 12" evidence="1">
    <location>
        <begin position="56"/>
        <end position="152"/>
    </location>
</feature>
<evidence type="ECO:0000259" key="1">
    <source>
        <dbReference type="Pfam" id="PF08242"/>
    </source>
</evidence>
<name>A0A4R2Q3E0_9RHOB</name>
<sequence>MSEVAAQYEAFPYPERDPAEERTRLITGSPSHPLEIDHFLFAGKRDWSRPLRALFAGGGTGDGLIQLAQLMAWAGRPAEITYIDLSRASRKIAEERARIRGLTGIEFVTGSLLEAAARGPFDYVDCCGVLHHLDDPQAGFDALSAALAAEGGIGLMVYAPYGRSGVYPLQEAFGTLFDGLAPEARLVEAKRIVAGLPSGHPFRLNPHLGDHERSDAGFYDLLLHSQDRPFSIGELDAALGMAGLDMVGVTQPALYDPARLLPEGVRLPEGLSPIARMALGERLRGTIRTHVAYAVKAGRGVQALARPTDLSLVPHLKGVEGPALARAVAAKGQVRMGQGVVKVFEPLEKSAAPLIGAIDGRRTLAEIARRAGLDPIGFGARWAPVHRALGDWGLMLYARPFRG</sequence>
<dbReference type="GO" id="GO:0032259">
    <property type="term" value="P:methylation"/>
    <property type="evidence" value="ECO:0007669"/>
    <property type="project" value="UniProtKB-KW"/>
</dbReference>
<dbReference type="EMBL" id="SLXP01000003">
    <property type="protein sequence ID" value="TCP42354.1"/>
    <property type="molecule type" value="Genomic_DNA"/>
</dbReference>
<dbReference type="RefSeq" id="WP_132461486.1">
    <property type="nucleotide sequence ID" value="NZ_SLXP01000003.1"/>
</dbReference>
<reference evidence="2 3" key="1">
    <citation type="submission" date="2019-03" db="EMBL/GenBank/DDBJ databases">
        <title>Genomic Encyclopedia of Type Strains, Phase IV (KMG-IV): sequencing the most valuable type-strain genomes for metagenomic binning, comparative biology and taxonomic classification.</title>
        <authorList>
            <person name="Goeker M."/>
        </authorList>
    </citation>
    <scope>NUCLEOTIDE SEQUENCE [LARGE SCALE GENOMIC DNA]</scope>
    <source>
        <strain evidence="2 3">DSM 18063</strain>
    </source>
</reference>
<dbReference type="OrthoDB" id="649979at2"/>
<keyword evidence="3" id="KW-1185">Reference proteome</keyword>
<dbReference type="InterPro" id="IPR013217">
    <property type="entry name" value="Methyltransf_12"/>
</dbReference>
<dbReference type="GO" id="GO:0008168">
    <property type="term" value="F:methyltransferase activity"/>
    <property type="evidence" value="ECO:0007669"/>
    <property type="project" value="UniProtKB-KW"/>
</dbReference>
<dbReference type="CDD" id="cd02440">
    <property type="entry name" value="AdoMet_MTases"/>
    <property type="match status" value="1"/>
</dbReference>
<evidence type="ECO:0000313" key="3">
    <source>
        <dbReference type="Proteomes" id="UP000294835"/>
    </source>
</evidence>
<proteinExistence type="predicted"/>
<evidence type="ECO:0000313" key="2">
    <source>
        <dbReference type="EMBL" id="TCP42354.1"/>
    </source>
</evidence>
<gene>
    <name evidence="2" type="ORF">EV662_103262</name>
</gene>
<comment type="caution">
    <text evidence="2">The sequence shown here is derived from an EMBL/GenBank/DDBJ whole genome shotgun (WGS) entry which is preliminary data.</text>
</comment>
<keyword evidence="2" id="KW-0489">Methyltransferase</keyword>
<dbReference type="InterPro" id="IPR029063">
    <property type="entry name" value="SAM-dependent_MTases_sf"/>
</dbReference>
<accession>A0A4R2Q3E0</accession>
<dbReference type="Proteomes" id="UP000294835">
    <property type="component" value="Unassembled WGS sequence"/>
</dbReference>
<protein>
    <submittedName>
        <fullName evidence="2">Methyltransferase family protein</fullName>
    </submittedName>
</protein>
<dbReference type="SUPFAM" id="SSF53335">
    <property type="entry name" value="S-adenosyl-L-methionine-dependent methyltransferases"/>
    <property type="match status" value="1"/>
</dbReference>
<dbReference type="Pfam" id="PF08242">
    <property type="entry name" value="Methyltransf_12"/>
    <property type="match status" value="1"/>
</dbReference>
<dbReference type="AlphaFoldDB" id="A0A4R2Q3E0"/>
<dbReference type="Gene3D" id="3.40.50.150">
    <property type="entry name" value="Vaccinia Virus protein VP39"/>
    <property type="match status" value="1"/>
</dbReference>
<keyword evidence="2" id="KW-0808">Transferase</keyword>